<dbReference type="GeneID" id="17090745"/>
<dbReference type="PANTHER" id="PTHR11380">
    <property type="entry name" value="TRANSCRIPTION INITIATION FACTOR TFIID/SUPT3-RELATED"/>
    <property type="match status" value="1"/>
</dbReference>
<dbReference type="STRING" id="130081.M2Y7T9"/>
<dbReference type="AlphaFoldDB" id="M2Y7T9"/>
<evidence type="ECO:0000256" key="6">
    <source>
        <dbReference type="ARBA" id="ARBA00040136"/>
    </source>
</evidence>
<dbReference type="GO" id="GO:0005634">
    <property type="term" value="C:nucleus"/>
    <property type="evidence" value="ECO:0007669"/>
    <property type="project" value="UniProtKB-SubCell"/>
</dbReference>
<organism evidence="7 8">
    <name type="scientific">Galdieria sulphuraria</name>
    <name type="common">Red alga</name>
    <dbReference type="NCBI Taxonomy" id="130081"/>
    <lineage>
        <taxon>Eukaryota</taxon>
        <taxon>Rhodophyta</taxon>
        <taxon>Bangiophyceae</taxon>
        <taxon>Galdieriales</taxon>
        <taxon>Galdieriaceae</taxon>
        <taxon>Galdieria</taxon>
    </lineage>
</organism>
<reference evidence="8" key="1">
    <citation type="journal article" date="2013" name="Science">
        <title>Gene transfer from bacteria and archaea facilitated evolution of an extremophilic eukaryote.</title>
        <authorList>
            <person name="Schonknecht G."/>
            <person name="Chen W.H."/>
            <person name="Ternes C.M."/>
            <person name="Barbier G.G."/>
            <person name="Shrestha R.P."/>
            <person name="Stanke M."/>
            <person name="Brautigam A."/>
            <person name="Baker B.J."/>
            <person name="Banfield J.F."/>
            <person name="Garavito R.M."/>
            <person name="Carr K."/>
            <person name="Wilkerson C."/>
            <person name="Rensing S.A."/>
            <person name="Gagneul D."/>
            <person name="Dickenson N.E."/>
            <person name="Oesterhelt C."/>
            <person name="Lercher M.J."/>
            <person name="Weber A.P."/>
        </authorList>
    </citation>
    <scope>NUCLEOTIDE SEQUENCE [LARGE SCALE GENOMIC DNA]</scope>
    <source>
        <strain evidence="8">074W</strain>
    </source>
</reference>
<dbReference type="KEGG" id="gsl:Gasu_05630"/>
<evidence type="ECO:0000256" key="2">
    <source>
        <dbReference type="ARBA" id="ARBA00023015"/>
    </source>
</evidence>
<keyword evidence="4" id="KW-0539">Nucleus</keyword>
<dbReference type="Proteomes" id="UP000030680">
    <property type="component" value="Unassembled WGS sequence"/>
</dbReference>
<dbReference type="Gramene" id="EME32148">
    <property type="protein sequence ID" value="EME32148"/>
    <property type="gene ID" value="Gasu_05630"/>
</dbReference>
<dbReference type="CDD" id="cd07978">
    <property type="entry name" value="HFD_TAF13"/>
    <property type="match status" value="1"/>
</dbReference>
<evidence type="ECO:0000256" key="4">
    <source>
        <dbReference type="ARBA" id="ARBA00023242"/>
    </source>
</evidence>
<comment type="similarity">
    <text evidence="5">Belongs to the TAF13 family.</text>
</comment>
<dbReference type="Pfam" id="PF02269">
    <property type="entry name" value="TFIID-18kDa"/>
    <property type="match status" value="1"/>
</dbReference>
<name>M2Y7T9_GALSU</name>
<keyword evidence="3" id="KW-0804">Transcription</keyword>
<dbReference type="RefSeq" id="XP_005708668.1">
    <property type="nucleotide sequence ID" value="XM_005708611.1"/>
</dbReference>
<comment type="subcellular location">
    <subcellularLocation>
        <location evidence="1">Nucleus</location>
    </subcellularLocation>
</comment>
<gene>
    <name evidence="7" type="ORF">Gasu_05630</name>
</gene>
<evidence type="ECO:0000256" key="3">
    <source>
        <dbReference type="ARBA" id="ARBA00023163"/>
    </source>
</evidence>
<evidence type="ECO:0000313" key="7">
    <source>
        <dbReference type="EMBL" id="EME32148.1"/>
    </source>
</evidence>
<proteinExistence type="inferred from homology"/>
<dbReference type="GO" id="GO:0006366">
    <property type="term" value="P:transcription by RNA polymerase II"/>
    <property type="evidence" value="ECO:0007669"/>
    <property type="project" value="InterPro"/>
</dbReference>
<dbReference type="InterPro" id="IPR009072">
    <property type="entry name" value="Histone-fold"/>
</dbReference>
<dbReference type="OrthoDB" id="10266074at2759"/>
<accession>M2Y7T9</accession>
<keyword evidence="7" id="KW-0648">Protein biosynthesis</keyword>
<keyword evidence="2" id="KW-0805">Transcription regulation</keyword>
<dbReference type="SUPFAM" id="SSF47113">
    <property type="entry name" value="Histone-fold"/>
    <property type="match status" value="1"/>
</dbReference>
<evidence type="ECO:0000256" key="1">
    <source>
        <dbReference type="ARBA" id="ARBA00004123"/>
    </source>
</evidence>
<dbReference type="eggNOG" id="KOG3901">
    <property type="taxonomic scope" value="Eukaryota"/>
</dbReference>
<dbReference type="EMBL" id="KB454487">
    <property type="protein sequence ID" value="EME32148.1"/>
    <property type="molecule type" value="Genomic_DNA"/>
</dbReference>
<sequence length="131" mass="15681">MNNSKQEVKEGRKAELYFGKKLEREFAWLLRSATYIPIVPAIMYGFGDVCQPRRDSVTLLETYVIDFIVDLVEKCSEVAHERKRERPDINDLKFVIRKDKKKLNRVHYLLRMKRIIDRSRFAVDRHMLPLK</sequence>
<dbReference type="InterPro" id="IPR003195">
    <property type="entry name" value="TFIID_TAF13"/>
</dbReference>
<dbReference type="PANTHER" id="PTHR11380:SF5">
    <property type="entry name" value="TRANSCRIPTION INITIATION FACTOR TFIID SUBUNIT 13"/>
    <property type="match status" value="1"/>
</dbReference>
<evidence type="ECO:0000313" key="8">
    <source>
        <dbReference type="Proteomes" id="UP000030680"/>
    </source>
</evidence>
<dbReference type="GO" id="GO:0046982">
    <property type="term" value="F:protein heterodimerization activity"/>
    <property type="evidence" value="ECO:0007669"/>
    <property type="project" value="InterPro"/>
</dbReference>
<dbReference type="GO" id="GO:0003743">
    <property type="term" value="F:translation initiation factor activity"/>
    <property type="evidence" value="ECO:0007669"/>
    <property type="project" value="UniProtKB-KW"/>
</dbReference>
<dbReference type="Gene3D" id="1.10.20.10">
    <property type="entry name" value="Histone, subunit A"/>
    <property type="match status" value="1"/>
</dbReference>
<evidence type="ECO:0000256" key="5">
    <source>
        <dbReference type="ARBA" id="ARBA00038392"/>
    </source>
</evidence>
<keyword evidence="8" id="KW-1185">Reference proteome</keyword>
<protein>
    <recommendedName>
        <fullName evidence="6">Transcription initiation factor TFIID subunit 13</fullName>
    </recommendedName>
</protein>
<keyword evidence="7" id="KW-0396">Initiation factor</keyword>